<gene>
    <name evidence="1" type="ORF">RM609_02985</name>
</gene>
<sequence>MTGGSSGWGTGIDELLADATVPAPPVTGFDTATALSRLAHDASKPSPRRQVRNWQAREARTAQVALDWICRWAVNDAEARNRLSRFASGAGIEAEGAFVFACLLAVLGYSRSATFWWQLAAGADHRGAAYCLHLHHLQADVTHEASWYWYEQFATLPTEFSDDGVVHYELLAAESRYRRRNLPPGGGVPEPVVDEVHRLAAVTLHSFGVVGRPGERLAQVLKAVL</sequence>
<dbReference type="EMBL" id="JAVRFI010000002">
    <property type="protein sequence ID" value="MDT0448067.1"/>
    <property type="molecule type" value="Genomic_DNA"/>
</dbReference>
<evidence type="ECO:0000313" key="2">
    <source>
        <dbReference type="Proteomes" id="UP001180531"/>
    </source>
</evidence>
<organism evidence="1 2">
    <name type="scientific">Streptomyces hesseae</name>
    <dbReference type="NCBI Taxonomy" id="3075519"/>
    <lineage>
        <taxon>Bacteria</taxon>
        <taxon>Bacillati</taxon>
        <taxon>Actinomycetota</taxon>
        <taxon>Actinomycetes</taxon>
        <taxon>Kitasatosporales</taxon>
        <taxon>Streptomycetaceae</taxon>
        <taxon>Streptomyces</taxon>
    </lineage>
</organism>
<dbReference type="Proteomes" id="UP001180531">
    <property type="component" value="Unassembled WGS sequence"/>
</dbReference>
<comment type="caution">
    <text evidence="1">The sequence shown here is derived from an EMBL/GenBank/DDBJ whole genome shotgun (WGS) entry which is preliminary data.</text>
</comment>
<dbReference type="RefSeq" id="WP_311607681.1">
    <property type="nucleotide sequence ID" value="NZ_JAVRFI010000002.1"/>
</dbReference>
<protein>
    <submittedName>
        <fullName evidence="1">Uncharacterized protein</fullName>
    </submittedName>
</protein>
<keyword evidence="2" id="KW-1185">Reference proteome</keyword>
<evidence type="ECO:0000313" key="1">
    <source>
        <dbReference type="EMBL" id="MDT0448067.1"/>
    </source>
</evidence>
<reference evidence="1" key="1">
    <citation type="submission" date="2024-05" db="EMBL/GenBank/DDBJ databases">
        <title>30 novel species of actinomycetes from the DSMZ collection.</title>
        <authorList>
            <person name="Nouioui I."/>
        </authorList>
    </citation>
    <scope>NUCLEOTIDE SEQUENCE</scope>
    <source>
        <strain evidence="1">DSM 40473</strain>
    </source>
</reference>
<proteinExistence type="predicted"/>
<name>A0ABU2SGF5_9ACTN</name>
<accession>A0ABU2SGF5</accession>